<dbReference type="PANTHER" id="PTHR24104:SF25">
    <property type="entry name" value="PROTEIN LIN-41"/>
    <property type="match status" value="1"/>
</dbReference>
<protein>
    <submittedName>
        <fullName evidence="2">NHL repeat domain protein</fullName>
    </submittedName>
</protein>
<dbReference type="InterPro" id="IPR011042">
    <property type="entry name" value="6-blade_b-propeller_TolB-like"/>
</dbReference>
<name>A0A3B1BXQ8_9ZZZZ</name>
<dbReference type="PROSITE" id="PS51125">
    <property type="entry name" value="NHL"/>
    <property type="match status" value="3"/>
</dbReference>
<dbReference type="GO" id="GO:0008270">
    <property type="term" value="F:zinc ion binding"/>
    <property type="evidence" value="ECO:0007669"/>
    <property type="project" value="UniProtKB-KW"/>
</dbReference>
<keyword evidence="1" id="KW-0677">Repeat</keyword>
<evidence type="ECO:0000313" key="2">
    <source>
        <dbReference type="EMBL" id="VAX15470.1"/>
    </source>
</evidence>
<accession>A0A3B1BXQ8</accession>
<dbReference type="PANTHER" id="PTHR24104">
    <property type="entry name" value="E3 UBIQUITIN-PROTEIN LIGASE NHLRC1-RELATED"/>
    <property type="match status" value="1"/>
</dbReference>
<proteinExistence type="predicted"/>
<dbReference type="InterPro" id="IPR001258">
    <property type="entry name" value="NHL_repeat"/>
</dbReference>
<dbReference type="InterPro" id="IPR050952">
    <property type="entry name" value="TRIM-NHL_E3_ligases"/>
</dbReference>
<sequence>MSENNMVKRRFYKKSFFGAFLTTHGRLFLCALLSVFLLSTGCATVKKDFHFNMTRAEVGKVWPSPPKIARYKYLGELTGENNFIADEKDRSFGSNLLNVIAGVIAGGGFAPVMLSRPHTGVVDDEGRVYVTDVGKKAVYVFDGPAGKLDVWTTATREGQSFSSPIGIAISNNGEILVVDADLAFVSVLGKDGEPLRVIGEGAFKRPTGVAVDKETGLIYVSDTHGHDIKVFDPTGAIVKTIGKRGDKKGDLNFPIYITFVAGKLYVTDAMNARVQIFNRDGVQIGQFGHRGLYVGNFTRPKGIAVDGDGNIYVVESYHDHLLIFDQHGNFLLPIGGSGYGPGKFYLPAGVWTDKDNRIYVADMFNRRIAVFQYLGSSPAVEDR</sequence>
<dbReference type="AlphaFoldDB" id="A0A3B1BXQ8"/>
<dbReference type="CDD" id="cd14962">
    <property type="entry name" value="NHL_like_6"/>
    <property type="match status" value="1"/>
</dbReference>
<dbReference type="Pfam" id="PF01436">
    <property type="entry name" value="NHL"/>
    <property type="match status" value="1"/>
</dbReference>
<dbReference type="EMBL" id="UOGC01000010">
    <property type="protein sequence ID" value="VAX15470.1"/>
    <property type="molecule type" value="Genomic_DNA"/>
</dbReference>
<dbReference type="Gene3D" id="2.120.10.30">
    <property type="entry name" value="TolB, C-terminal domain"/>
    <property type="match status" value="3"/>
</dbReference>
<dbReference type="Pfam" id="PF17170">
    <property type="entry name" value="DUF5128"/>
    <property type="match status" value="1"/>
</dbReference>
<evidence type="ECO:0000256" key="1">
    <source>
        <dbReference type="ARBA" id="ARBA00022737"/>
    </source>
</evidence>
<organism evidence="2">
    <name type="scientific">hydrothermal vent metagenome</name>
    <dbReference type="NCBI Taxonomy" id="652676"/>
    <lineage>
        <taxon>unclassified sequences</taxon>
        <taxon>metagenomes</taxon>
        <taxon>ecological metagenomes</taxon>
    </lineage>
</organism>
<gene>
    <name evidence="2" type="ORF">MNBD_NITROSPINAE01-747</name>
</gene>
<dbReference type="SUPFAM" id="SSF101898">
    <property type="entry name" value="NHL repeat"/>
    <property type="match status" value="1"/>
</dbReference>
<reference evidence="2" key="1">
    <citation type="submission" date="2018-06" db="EMBL/GenBank/DDBJ databases">
        <authorList>
            <person name="Zhirakovskaya E."/>
        </authorList>
    </citation>
    <scope>NUCLEOTIDE SEQUENCE</scope>
</reference>